<evidence type="ECO:0000256" key="4">
    <source>
        <dbReference type="ARBA" id="ARBA00022519"/>
    </source>
</evidence>
<comment type="similarity">
    <text evidence="8 9">Belongs to the TRAP transporter small permease family.</text>
</comment>
<proteinExistence type="inferred from homology"/>
<evidence type="ECO:0000256" key="7">
    <source>
        <dbReference type="ARBA" id="ARBA00023136"/>
    </source>
</evidence>
<keyword evidence="6 9" id="KW-1133">Transmembrane helix</keyword>
<dbReference type="PANTHER" id="PTHR35011">
    <property type="entry name" value="2,3-DIKETO-L-GULONATE TRAP TRANSPORTER SMALL PERMEASE PROTEIN YIAM"/>
    <property type="match status" value="1"/>
</dbReference>
<protein>
    <recommendedName>
        <fullName evidence="9">TRAP transporter small permease protein</fullName>
    </recommendedName>
</protein>
<evidence type="ECO:0000313" key="12">
    <source>
        <dbReference type="EMBL" id="UTW05560.1"/>
    </source>
</evidence>
<evidence type="ECO:0000313" key="13">
    <source>
        <dbReference type="Proteomes" id="UP001059950"/>
    </source>
</evidence>
<dbReference type="EMBL" id="CP073345">
    <property type="protein sequence ID" value="UTW05560.1"/>
    <property type="molecule type" value="Genomic_DNA"/>
</dbReference>
<geneLocation type="plasmid" evidence="12 13">
    <name>unnamed</name>
</geneLocation>
<reference evidence="12" key="1">
    <citation type="submission" date="2021-04" db="EMBL/GenBank/DDBJ databases">
        <title>Oceanospirillales bacteria with DddD are important DMSP degraders in coastal seawater.</title>
        <authorList>
            <person name="Liu J."/>
        </authorList>
    </citation>
    <scope>NUCLEOTIDE SEQUENCE</scope>
    <source>
        <strain evidence="12">GY6</strain>
        <plasmid evidence="12">unnamed</plasmid>
    </source>
</reference>
<evidence type="ECO:0000259" key="11">
    <source>
        <dbReference type="Pfam" id="PF04290"/>
    </source>
</evidence>
<feature type="transmembrane region" description="Helical" evidence="9">
    <location>
        <begin position="45"/>
        <end position="63"/>
    </location>
</feature>
<feature type="transmembrane region" description="Helical" evidence="9">
    <location>
        <begin position="126"/>
        <end position="144"/>
    </location>
</feature>
<evidence type="ECO:0000256" key="3">
    <source>
        <dbReference type="ARBA" id="ARBA00022475"/>
    </source>
</evidence>
<feature type="region of interest" description="Disordered" evidence="10">
    <location>
        <begin position="175"/>
        <end position="197"/>
    </location>
</feature>
<comment type="function">
    <text evidence="9">Part of the tripartite ATP-independent periplasmic (TRAP) transport system.</text>
</comment>
<sequence length="197" mass="22220">MVRNLITQLEEAFLSLLLVAMTLLVFAEVVMRFGFNSGIHWAQELTLLLAAWFVLYGASYGVKVGAHIGVDVFVKLLPTKAHRFFTLLAIVLCLIYCGLFLYGSWIYLSKMKMIGIELEDMPVPKWLAMSILVIGFAMLIMRFLQLGWKVITKEADGFHFSDEAEESMELAKELQELESKDKTGNADTDANNKEGRS</sequence>
<keyword evidence="2 9" id="KW-0813">Transport</keyword>
<gene>
    <name evidence="12" type="ORF">KDX31_20800</name>
</gene>
<feature type="domain" description="Tripartite ATP-independent periplasmic transporters DctQ component" evidence="11">
    <location>
        <begin position="21"/>
        <end position="146"/>
    </location>
</feature>
<keyword evidence="5 9" id="KW-0812">Transmembrane</keyword>
<comment type="subunit">
    <text evidence="9">The complex comprises the extracytoplasmic solute receptor protein and the two transmembrane proteins.</text>
</comment>
<feature type="transmembrane region" description="Helical" evidence="9">
    <location>
        <begin position="12"/>
        <end position="33"/>
    </location>
</feature>
<dbReference type="InterPro" id="IPR007387">
    <property type="entry name" value="TRAP_DctQ"/>
</dbReference>
<comment type="subcellular location">
    <subcellularLocation>
        <location evidence="1 9">Cell inner membrane</location>
        <topology evidence="1 9">Multi-pass membrane protein</topology>
    </subcellularLocation>
</comment>
<evidence type="ECO:0000256" key="6">
    <source>
        <dbReference type="ARBA" id="ARBA00022989"/>
    </source>
</evidence>
<accession>A0ABY5H042</accession>
<keyword evidence="3" id="KW-1003">Cell membrane</keyword>
<feature type="transmembrane region" description="Helical" evidence="9">
    <location>
        <begin position="84"/>
        <end position="106"/>
    </location>
</feature>
<dbReference type="PANTHER" id="PTHR35011:SF2">
    <property type="entry name" value="2,3-DIKETO-L-GULONATE TRAP TRANSPORTER SMALL PERMEASE PROTEIN YIAM"/>
    <property type="match status" value="1"/>
</dbReference>
<evidence type="ECO:0000256" key="1">
    <source>
        <dbReference type="ARBA" id="ARBA00004429"/>
    </source>
</evidence>
<keyword evidence="4 9" id="KW-0997">Cell inner membrane</keyword>
<dbReference type="Proteomes" id="UP001059950">
    <property type="component" value="Plasmid unnamed"/>
</dbReference>
<keyword evidence="13" id="KW-1185">Reference proteome</keyword>
<evidence type="ECO:0000256" key="5">
    <source>
        <dbReference type="ARBA" id="ARBA00022692"/>
    </source>
</evidence>
<organism evidence="12 13">
    <name type="scientific">Amphritea atlantica</name>
    <dbReference type="NCBI Taxonomy" id="355243"/>
    <lineage>
        <taxon>Bacteria</taxon>
        <taxon>Pseudomonadati</taxon>
        <taxon>Pseudomonadota</taxon>
        <taxon>Gammaproteobacteria</taxon>
        <taxon>Oceanospirillales</taxon>
        <taxon>Oceanospirillaceae</taxon>
        <taxon>Amphritea</taxon>
    </lineage>
</organism>
<evidence type="ECO:0000256" key="8">
    <source>
        <dbReference type="ARBA" id="ARBA00038436"/>
    </source>
</evidence>
<name>A0ABY5H042_9GAMM</name>
<evidence type="ECO:0000256" key="2">
    <source>
        <dbReference type="ARBA" id="ARBA00022448"/>
    </source>
</evidence>
<dbReference type="Pfam" id="PF04290">
    <property type="entry name" value="DctQ"/>
    <property type="match status" value="1"/>
</dbReference>
<keyword evidence="12" id="KW-0614">Plasmid</keyword>
<evidence type="ECO:0000256" key="9">
    <source>
        <dbReference type="RuleBase" id="RU369079"/>
    </source>
</evidence>
<dbReference type="InterPro" id="IPR055348">
    <property type="entry name" value="DctQ"/>
</dbReference>
<evidence type="ECO:0000256" key="10">
    <source>
        <dbReference type="SAM" id="MobiDB-lite"/>
    </source>
</evidence>
<keyword evidence="7 9" id="KW-0472">Membrane</keyword>